<dbReference type="InterPro" id="IPR001478">
    <property type="entry name" value="PDZ"/>
</dbReference>
<dbReference type="InterPro" id="IPR036034">
    <property type="entry name" value="PDZ_sf"/>
</dbReference>
<feature type="region of interest" description="Disordered" evidence="12">
    <location>
        <begin position="1182"/>
        <end position="1201"/>
    </location>
</feature>
<feature type="region of interest" description="Disordered" evidence="12">
    <location>
        <begin position="1002"/>
        <end position="1023"/>
    </location>
</feature>
<feature type="transmembrane region" description="Helical" evidence="13">
    <location>
        <begin position="549"/>
        <end position="568"/>
    </location>
</feature>
<comment type="pathway">
    <text evidence="2">Glycolipid biosynthesis; glycosylphosphatidylinositol-anchor biosynthesis.</text>
</comment>
<dbReference type="CDD" id="cd10822">
    <property type="entry name" value="PDZ_TAX1BP3-like"/>
    <property type="match status" value="1"/>
</dbReference>
<evidence type="ECO:0000256" key="10">
    <source>
        <dbReference type="ARBA" id="ARBA00023136"/>
    </source>
</evidence>
<dbReference type="PANTHER" id="PTHR12250:SF0">
    <property type="entry name" value="GPI ETHANOLAMINE PHOSPHATE TRANSFERASE 1"/>
    <property type="match status" value="1"/>
</dbReference>
<feature type="domain" description="PDZ" evidence="14">
    <location>
        <begin position="889"/>
        <end position="981"/>
    </location>
</feature>
<feature type="transmembrane region" description="Helical" evidence="13">
    <location>
        <begin position="789"/>
        <end position="815"/>
    </location>
</feature>
<evidence type="ECO:0000256" key="3">
    <source>
        <dbReference type="ARBA" id="ARBA00008400"/>
    </source>
</evidence>
<feature type="transmembrane region" description="Helical" evidence="13">
    <location>
        <begin position="514"/>
        <end position="537"/>
    </location>
</feature>
<dbReference type="PANTHER" id="PTHR12250">
    <property type="entry name" value="PHOSPHATIDYLINOSITOL GLYCAN, CLASS N"/>
    <property type="match status" value="1"/>
</dbReference>
<feature type="domain" description="PDZ" evidence="14">
    <location>
        <begin position="2035"/>
        <end position="2120"/>
    </location>
</feature>
<keyword evidence="9 13" id="KW-1133">Transmembrane helix</keyword>
<dbReference type="GO" id="GO:0051377">
    <property type="term" value="F:mannose-ethanolamine phosphotransferase activity"/>
    <property type="evidence" value="ECO:0007669"/>
    <property type="project" value="InterPro"/>
</dbReference>
<feature type="transmembrane region" description="Helical" evidence="13">
    <location>
        <begin position="580"/>
        <end position="598"/>
    </location>
</feature>
<dbReference type="Proteomes" id="UP000719412">
    <property type="component" value="Unassembled WGS sequence"/>
</dbReference>
<dbReference type="CDD" id="cd00136">
    <property type="entry name" value="PDZ_canonical"/>
    <property type="match status" value="1"/>
</dbReference>
<dbReference type="Pfam" id="PF00595">
    <property type="entry name" value="PDZ"/>
    <property type="match status" value="3"/>
</dbReference>
<keyword evidence="10 13" id="KW-0472">Membrane</keyword>
<feature type="region of interest" description="Disordered" evidence="12">
    <location>
        <begin position="1415"/>
        <end position="1438"/>
    </location>
</feature>
<comment type="caution">
    <text evidence="15">The sequence shown here is derived from an EMBL/GenBank/DDBJ whole genome shotgun (WGS) entry which is preliminary data.</text>
</comment>
<dbReference type="SMART" id="SM00228">
    <property type="entry name" value="PDZ"/>
    <property type="match status" value="4"/>
</dbReference>
<dbReference type="PROSITE" id="PS50106">
    <property type="entry name" value="PDZ"/>
    <property type="match status" value="4"/>
</dbReference>
<evidence type="ECO:0000256" key="6">
    <source>
        <dbReference type="ARBA" id="ARBA00022679"/>
    </source>
</evidence>
<dbReference type="InterPro" id="IPR037671">
    <property type="entry name" value="PIGN_N"/>
</dbReference>
<dbReference type="GO" id="GO:0005789">
    <property type="term" value="C:endoplasmic reticulum membrane"/>
    <property type="evidence" value="ECO:0007669"/>
    <property type="project" value="UniProtKB-SubCell"/>
</dbReference>
<name>A0A8J6HM52_TENMO</name>
<feature type="region of interest" description="Disordered" evidence="12">
    <location>
        <begin position="1633"/>
        <end position="1684"/>
    </location>
</feature>
<comment type="subcellular location">
    <subcellularLocation>
        <location evidence="1">Endoplasmic reticulum membrane</location>
        <topology evidence="1">Multi-pass membrane protein</topology>
    </subcellularLocation>
</comment>
<evidence type="ECO:0000256" key="2">
    <source>
        <dbReference type="ARBA" id="ARBA00004687"/>
    </source>
</evidence>
<feature type="compositionally biased region" description="Basic and acidic residues" evidence="12">
    <location>
        <begin position="1652"/>
        <end position="1671"/>
    </location>
</feature>
<dbReference type="SUPFAM" id="SSF50156">
    <property type="entry name" value="PDZ domain-like"/>
    <property type="match status" value="4"/>
</dbReference>
<reference evidence="15" key="2">
    <citation type="submission" date="2021-08" db="EMBL/GenBank/DDBJ databases">
        <authorList>
            <person name="Eriksson T."/>
        </authorList>
    </citation>
    <scope>NUCLEOTIDE SEQUENCE</scope>
    <source>
        <strain evidence="15">Stoneville</strain>
        <tissue evidence="15">Whole head</tissue>
    </source>
</reference>
<feature type="compositionally biased region" description="Basic and acidic residues" evidence="12">
    <location>
        <begin position="1073"/>
        <end position="1082"/>
    </location>
</feature>
<evidence type="ECO:0000256" key="8">
    <source>
        <dbReference type="ARBA" id="ARBA00022824"/>
    </source>
</evidence>
<dbReference type="InterPro" id="IPR002591">
    <property type="entry name" value="Phosphodiest/P_Trfase"/>
</dbReference>
<evidence type="ECO:0000256" key="4">
    <source>
        <dbReference type="ARBA" id="ARBA00020831"/>
    </source>
</evidence>
<feature type="compositionally biased region" description="Polar residues" evidence="12">
    <location>
        <begin position="1672"/>
        <end position="1684"/>
    </location>
</feature>
<keyword evidence="16" id="KW-1185">Reference proteome</keyword>
<evidence type="ECO:0000256" key="7">
    <source>
        <dbReference type="ARBA" id="ARBA00022692"/>
    </source>
</evidence>
<feature type="region of interest" description="Disordered" evidence="12">
    <location>
        <begin position="1238"/>
        <end position="1274"/>
    </location>
</feature>
<evidence type="ECO:0000256" key="12">
    <source>
        <dbReference type="SAM" id="MobiDB-lite"/>
    </source>
</evidence>
<dbReference type="CDD" id="cd16020">
    <property type="entry name" value="GPI_EPT_1"/>
    <property type="match status" value="1"/>
</dbReference>
<feature type="region of interest" description="Disordered" evidence="12">
    <location>
        <begin position="1052"/>
        <end position="1091"/>
    </location>
</feature>
<keyword evidence="8" id="KW-0256">Endoplasmic reticulum</keyword>
<evidence type="ECO:0000256" key="11">
    <source>
        <dbReference type="ARBA" id="ARBA00023180"/>
    </source>
</evidence>
<dbReference type="InterPro" id="IPR017850">
    <property type="entry name" value="Alkaline_phosphatase_core_sf"/>
</dbReference>
<keyword evidence="6" id="KW-0808">Transferase</keyword>
<protein>
    <recommendedName>
        <fullName evidence="4">GPI ethanolamine phosphate transferase 1</fullName>
    </recommendedName>
</protein>
<keyword evidence="5" id="KW-0337">GPI-anchor biosynthesis</keyword>
<evidence type="ECO:0000256" key="13">
    <source>
        <dbReference type="SAM" id="Phobius"/>
    </source>
</evidence>
<feature type="transmembrane region" description="Helical" evidence="13">
    <location>
        <begin position="636"/>
        <end position="654"/>
    </location>
</feature>
<dbReference type="Pfam" id="PF01663">
    <property type="entry name" value="Phosphodiest"/>
    <property type="match status" value="1"/>
</dbReference>
<feature type="transmembrane region" description="Helical" evidence="13">
    <location>
        <begin position="666"/>
        <end position="684"/>
    </location>
</feature>
<evidence type="ECO:0000313" key="16">
    <source>
        <dbReference type="Proteomes" id="UP000719412"/>
    </source>
</evidence>
<sequence length="2254" mass="251844">MAFQHQAGTAMECLSIPITLHKEVDGDTMRCGFKIGGGIDQDYHKSPQGYTDNGIYVTEVHDSSPASKSGLRVHDKILQCNGYDFTMVTHKKASPPHACVSQQNNLETKSRVFVHLLIMSAALDIYFSSPIDHGMTPVRSTDDPPAKRVVFIVADGLRAEKIFGKGQAVKAPHLTKIRKMRAAWGTAYSRVPTESRTGYAALLAGVYEDPSALLLGWRRYPVDFDSVINQSTNSWSWGSPNVVRMFNKDNASHVHSYSYNATLQDFGQNNTTVLDIWVFDKVRAFIQEQINCSDCVDFRQSGNIFFLHLFGLDTAGHKYKPDSLEYIKNIKTVDSYVPVIEELFEKAFPDKSTAYIFTADHGMTNWGTHGYRSHHETKIPVIAWGAGIKTTEIPIDIRQIDVAPLISALIGINFPTNSIGILPYDYISSPLENVSNMMIANVRQIMETFIVKKHKRMDHAIHFVPYYQITEKVLKTKLLHLEVLLKNNKHDVVRRECEIIAKFLIKGMDYYDNYYQLPILIAITIGIVAWILFVATYNVPIRRNQVPKSIIKFINIFLFAPTYLNALFVMKLQAFPLTYYLYFLFPICMIQVLINRYPHIVTAMRYVKNFGLKNTVCSFILYVGGLRLLVQGFRDREALCVVMYFMAASVTFSTSLRNNTNKQQKMTWIFCCVMLSVFPFMPLVKTTFNIIAYLMGYALWWLVVQKFVIKLLQYPFYELERVEVVDLQLTILKVTPVYTFAVEMELVAADSFVKYLAWIWAFYPIVMIPCTTNHILVRTTSIFIGFIPFYLMVTTNYEILFLIIYVLLLYTWFMIENVRKLNTRMEAPTKFLPDERENFVTVVSVGSEPSRSSASKCDSVLVDTSSSGYVTVLTIGDSEDDVCKDVVEEVLVYRLPGERLGFGLKFEGGTKANEFVKRLFIQSCAPDSPASRVQSSWGKLTEGDEVLEIDSIAVNAMTRIDCVRCLKDSNVVIKLLVKHFSPECKQSNDCKTRSVEDLPQVISAEKKRTPPPPPPVPPRKIPKKFYKNNVHQNSNETNPVPAARQIHSEIANNNKNKKFQSPRSSGRASHSPDIPRRDRRFSDGSLGPPDAEVYVDLFSQESTQSLSESDDTGSSISTVVDRFGSFPTTTTSSLAGSLPSTPTSIQKQIDFTNLLNLYDEEDLIKSTIKQSVCKALDKVEEKSSEDGTPLQPPSCFQDAPLSYGNEDMRIIETKSNEIMCESSSLMEEKKSLNNKHAENNCANGEKNAARGSTVEDKVFKKPPVPPRSRDLINAHKTNGCKDFQNIHDENMNISNLPRLVDFVPKSASREIFENPIEIINIFLENERRDTDYLRNEYYGDDEIETNLDVYNGEIDVYSSKWSLSSQLATIGEVEEEGSQDSNRSPIGSAPIVIVENADIEETDAAVVENTDVEDEGLNGKMETLSSDSRQPPDGHEFPDYVESSNELDDKFVRENYQDLYSEQLNERGVKPTVARSNNCLSKVNSVSNGDLSCINSFEGGDEVTLRRTSLEPTLHARSQSLIDMSTISKQKNDRWSLLAEQRKKGYSKLKGLVIPEHVSENEPAPAVNIPEIISHTTSSSFVLETKIRANETMQCHSNGTEPVALPLTSPPWTSNANTFPKYSPAFKRKSLQVYSQKVHKPEEPQPAIKPQAKPDKSATNKIESEELRLDNLSDSPKSLESITSPTRSDCSFDYVTNSLNKKYPKQEPNRTYKETFTYVSKLHKDIGKSEDESDNDSAVSSSQSSYISRCSPPPSPTRSCEMLDYDNNIRPKSDIQDVDKYGNLQCRLLKAASVEAINRKNILASAKCRSGRDLKVGSPVIQRKYEDKDATGETPQVQPPKQEICQVEVRPPVKQKRSISCEDAAPKSVLNGDGGAKDGEGKVDLSIVVDRCLAEVGVSPVSSKIPEKNLISLKPVGGSLKNFSAQLRETKVPPKNNFKTSALLKNNKSMSVTDLRKSFEKFGNTPPPLPQNVSPVTPKEPKARTVQVEKQKKIEILDKKSKSNGEVVKETVKPATTAVVLKRDVDTSTDTNRRTIILYPEFVGGSIGITLAGGTDYETKEITVHKIRYGSVAYNDGTIKKGDKIVSINEKSTAGLTHAESVELLKEAVSQFVLVVEDGREEALPSPRKSASYELPEAKGEASNLGEFDTDCCEISDSGPAPPAKDVTHVITLTKDGAGLGFSIEGGKDSPQGDLPLHVKKIFQGGLAEKNGGLCGGDELLAINGISLTNLSRIETWSLMKKLPDGDVTIHIHR</sequence>
<dbReference type="Gene3D" id="3.40.720.10">
    <property type="entry name" value="Alkaline Phosphatase, subunit A"/>
    <property type="match status" value="1"/>
</dbReference>
<feature type="region of interest" description="Disordered" evidence="12">
    <location>
        <begin position="1962"/>
        <end position="1983"/>
    </location>
</feature>
<feature type="transmembrane region" description="Helical" evidence="13">
    <location>
        <begin position="610"/>
        <end position="630"/>
    </location>
</feature>
<feature type="compositionally biased region" description="Low complexity" evidence="12">
    <location>
        <begin position="1736"/>
        <end position="1750"/>
    </location>
</feature>
<comment type="similarity">
    <text evidence="3">Belongs to the PIGG/PIGN/PIGO family. PIGN subfamily.</text>
</comment>
<evidence type="ECO:0000256" key="1">
    <source>
        <dbReference type="ARBA" id="ARBA00004477"/>
    </source>
</evidence>
<feature type="transmembrane region" description="Helical" evidence="13">
    <location>
        <begin position="755"/>
        <end position="777"/>
    </location>
</feature>
<dbReference type="SUPFAM" id="SSF53649">
    <property type="entry name" value="Alkaline phosphatase-like"/>
    <property type="match status" value="1"/>
</dbReference>
<feature type="compositionally biased region" description="Pro residues" evidence="12">
    <location>
        <begin position="1010"/>
        <end position="1019"/>
    </location>
</feature>
<proteinExistence type="inferred from homology"/>
<feature type="region of interest" description="Disordered" evidence="12">
    <location>
        <begin position="1726"/>
        <end position="1759"/>
    </location>
</feature>
<evidence type="ECO:0000256" key="5">
    <source>
        <dbReference type="ARBA" id="ARBA00022502"/>
    </source>
</evidence>
<dbReference type="Pfam" id="PF04987">
    <property type="entry name" value="PigN"/>
    <property type="match status" value="1"/>
</dbReference>
<organism evidence="15 16">
    <name type="scientific">Tenebrio molitor</name>
    <name type="common">Yellow mealworm beetle</name>
    <dbReference type="NCBI Taxonomy" id="7067"/>
    <lineage>
        <taxon>Eukaryota</taxon>
        <taxon>Metazoa</taxon>
        <taxon>Ecdysozoa</taxon>
        <taxon>Arthropoda</taxon>
        <taxon>Hexapoda</taxon>
        <taxon>Insecta</taxon>
        <taxon>Pterygota</taxon>
        <taxon>Neoptera</taxon>
        <taxon>Endopterygota</taxon>
        <taxon>Coleoptera</taxon>
        <taxon>Polyphaga</taxon>
        <taxon>Cucujiformia</taxon>
        <taxon>Tenebrionidae</taxon>
        <taxon>Tenebrio</taxon>
    </lineage>
</organism>
<dbReference type="InterPro" id="IPR017852">
    <property type="entry name" value="GPI_EtnP_transferase_1_C"/>
</dbReference>
<feature type="domain" description="PDZ" evidence="14">
    <location>
        <begin position="17"/>
        <end position="93"/>
    </location>
</feature>
<dbReference type="GO" id="GO:0006506">
    <property type="term" value="P:GPI anchor biosynthetic process"/>
    <property type="evidence" value="ECO:0007669"/>
    <property type="project" value="UniProtKB-KW"/>
</dbReference>
<dbReference type="EMBL" id="JABDTM020022119">
    <property type="protein sequence ID" value="KAH0816078.1"/>
    <property type="molecule type" value="Genomic_DNA"/>
</dbReference>
<evidence type="ECO:0000313" key="15">
    <source>
        <dbReference type="EMBL" id="KAH0816078.1"/>
    </source>
</evidence>
<accession>A0A8J6HM52</accession>
<keyword evidence="11" id="KW-0325">Glycoprotein</keyword>
<feature type="domain" description="PDZ" evidence="14">
    <location>
        <begin position="2170"/>
        <end position="2242"/>
    </location>
</feature>
<gene>
    <name evidence="15" type="ORF">GEV33_006714</name>
</gene>
<dbReference type="Gene3D" id="2.30.42.10">
    <property type="match status" value="4"/>
</dbReference>
<evidence type="ECO:0000256" key="9">
    <source>
        <dbReference type="ARBA" id="ARBA00022989"/>
    </source>
</evidence>
<reference evidence="15" key="1">
    <citation type="journal article" date="2020" name="J Insects Food Feed">
        <title>The yellow mealworm (Tenebrio molitor) genome: a resource for the emerging insects as food and feed industry.</title>
        <authorList>
            <person name="Eriksson T."/>
            <person name="Andere A."/>
            <person name="Kelstrup H."/>
            <person name="Emery V."/>
            <person name="Picard C."/>
        </authorList>
    </citation>
    <scope>NUCLEOTIDE SEQUENCE</scope>
    <source>
        <strain evidence="15">Stoneville</strain>
        <tissue evidence="15">Whole head</tissue>
    </source>
</reference>
<keyword evidence="7 13" id="KW-0812">Transmembrane</keyword>
<dbReference type="InterPro" id="IPR007070">
    <property type="entry name" value="GPI_EtnP_transferase_1"/>
</dbReference>
<evidence type="ECO:0000259" key="14">
    <source>
        <dbReference type="PROSITE" id="PS50106"/>
    </source>
</evidence>